<dbReference type="InterPro" id="IPR055532">
    <property type="entry name" value="DUF7108_N"/>
</dbReference>
<dbReference type="RefSeq" id="WP_053966329.1">
    <property type="nucleotide sequence ID" value="NZ_LIUF01000001.1"/>
</dbReference>
<organism evidence="3 4">
    <name type="scientific">Haloarcula rubripromontorii</name>
    <dbReference type="NCBI Taxonomy" id="1705562"/>
    <lineage>
        <taxon>Archaea</taxon>
        <taxon>Methanobacteriati</taxon>
        <taxon>Methanobacteriota</taxon>
        <taxon>Stenosarchaea group</taxon>
        <taxon>Halobacteria</taxon>
        <taxon>Halobacteriales</taxon>
        <taxon>Haloarculaceae</taxon>
        <taxon>Haloarcula</taxon>
    </lineage>
</organism>
<proteinExistence type="predicted"/>
<dbReference type="Proteomes" id="UP000037729">
    <property type="component" value="Unassembled WGS sequence"/>
</dbReference>
<dbReference type="EMBL" id="LIUF01000001">
    <property type="protein sequence ID" value="KOX94560.1"/>
    <property type="molecule type" value="Genomic_DNA"/>
</dbReference>
<name>A0A0N0U9U3_9EURY</name>
<dbReference type="OrthoDB" id="203809at2157"/>
<dbReference type="STRING" id="1705562.AMS69_01480"/>
<feature type="domain" description="DUF7108" evidence="1">
    <location>
        <begin position="3"/>
        <end position="88"/>
    </location>
</feature>
<keyword evidence="4" id="KW-1185">Reference proteome</keyword>
<evidence type="ECO:0000313" key="4">
    <source>
        <dbReference type="Proteomes" id="UP000037729"/>
    </source>
</evidence>
<evidence type="ECO:0000259" key="2">
    <source>
        <dbReference type="Pfam" id="PF23420"/>
    </source>
</evidence>
<sequence>MTDLPTDVAEQAERLTRLAREAVDDAEADAYRTERDDILAGYDYTARIRNDETGDVLVCHPVEWVEDGVIRPERVDDIDRGVEIRLSGPGDPDEWAEIDAANRAVVEAVTDAHGETHGANAELLADFMGNHYAKPISEATPDEIQEFRDEYVRRNAWPTAEQQSVLEQSIRLTVEEAGGRVPDA</sequence>
<gene>
    <name evidence="3" type="ORF">AMS69_01480</name>
</gene>
<evidence type="ECO:0000313" key="3">
    <source>
        <dbReference type="EMBL" id="KOX94560.1"/>
    </source>
</evidence>
<reference evidence="3 4" key="1">
    <citation type="submission" date="2015-08" db="EMBL/GenBank/DDBJ databases">
        <title>Genomes of Isolates from Cabo Rojo, PR.</title>
        <authorList>
            <person name="Sanchez-Nieves R.L."/>
            <person name="Montalvo-Rodriguez R."/>
        </authorList>
    </citation>
    <scope>NUCLEOTIDE SEQUENCE [LARGE SCALE GENOMIC DNA]</scope>
    <source>
        <strain evidence="3 4">SL3</strain>
    </source>
</reference>
<dbReference type="Pfam" id="PF23418">
    <property type="entry name" value="DUF7108"/>
    <property type="match status" value="1"/>
</dbReference>
<protein>
    <submittedName>
        <fullName evidence="3">RnhA operon protein</fullName>
    </submittedName>
</protein>
<accession>A0A0N0U9U3</accession>
<dbReference type="InterPro" id="IPR056494">
    <property type="entry name" value="DUF7108_C"/>
</dbReference>
<dbReference type="Pfam" id="PF23420">
    <property type="entry name" value="DUF7108_C"/>
    <property type="match status" value="1"/>
</dbReference>
<dbReference type="AlphaFoldDB" id="A0A0N0U9U3"/>
<dbReference type="PATRIC" id="fig|1705562.3.peg.1236"/>
<comment type="caution">
    <text evidence="3">The sequence shown here is derived from an EMBL/GenBank/DDBJ whole genome shotgun (WGS) entry which is preliminary data.</text>
</comment>
<feature type="domain" description="DUF7108" evidence="2">
    <location>
        <begin position="93"/>
        <end position="180"/>
    </location>
</feature>
<evidence type="ECO:0000259" key="1">
    <source>
        <dbReference type="Pfam" id="PF23418"/>
    </source>
</evidence>